<feature type="region of interest" description="Disordered" evidence="4">
    <location>
        <begin position="401"/>
        <end position="487"/>
    </location>
</feature>
<dbReference type="InterPro" id="IPR036322">
    <property type="entry name" value="WD40_repeat_dom_sf"/>
</dbReference>
<evidence type="ECO:0000313" key="5">
    <source>
        <dbReference type="EMBL" id="EFN54263.1"/>
    </source>
</evidence>
<dbReference type="SMART" id="SM00320">
    <property type="entry name" value="WD40"/>
    <property type="match status" value="6"/>
</dbReference>
<sequence>MAMLGRLRQQQIGQGPGVQNPPPGWSSTLVKRLRLERTLEGHDGCVNTVHFSPDGQLLVSGSDDMQIFFWDWQLGTRTLAFHSGHHNNVFQARIMPHSANSTVVTCAADGLVRVATVQQGSGGAAVGTRRLACHRGRAHKLALEPGSPHCFLSCDGEVRHFDLRHPAAANRRLLACRTQRGRLELNSVHCRLGTTQFCVAGGDPFVRIFDLRRVAPSGDPLAEPLHRLAPWHLRGRHSLITVTCAVFSQGGQLLASYNDENIYLFAAEEQQQQQAAAADRANASSGDCRAAAGASAGRAGAERGGGSSRQGNKRGRSSGAGTAGGGSGSERGDADRQADADAGVRRTQQRRAATAALAQAQYEQAASPATAAAQAHASIRRGLLHDEVAVQDEAQPPLPLVATDAAAGGSGSPGGSRQPDAVWLDQLPRGRHGGCSSQQQGGHGQEGGEGVGLERGRGQARGSEQGGSEQEDAGGGSGGGSGSELDNIDAELAAEAEPFDLDAAMEESEEEESEEEESEEEESEEEDEFEDEGELPQARPGHLDPGALVDDADAAPRAGQRGGAPSGNVQDGHPDDSVLQTYKGHRNYRTVKGVSFLGRDDEFVMSGSDCGHIYVWERDSGVVQAVLKGDADTVNCLEPHPQHLLTMATSGIEDSIKLWAPTAEEPQVLGAAAERRMAANQAAQGEERRMFISPEMLQLLLRSRQLEAMHSSDSEEGEEEDEDDEDVEGRRHHADCAIM</sequence>
<dbReference type="RefSeq" id="XP_005846365.1">
    <property type="nucleotide sequence ID" value="XM_005846303.1"/>
</dbReference>
<feature type="repeat" description="WD" evidence="3">
    <location>
        <begin position="39"/>
        <end position="71"/>
    </location>
</feature>
<feature type="compositionally biased region" description="Acidic residues" evidence="4">
    <location>
        <begin position="504"/>
        <end position="534"/>
    </location>
</feature>
<protein>
    <recommendedName>
        <fullName evidence="7">DDB1-and CUL4-associated factor 8</fullName>
    </recommendedName>
</protein>
<evidence type="ECO:0000256" key="1">
    <source>
        <dbReference type="ARBA" id="ARBA00022574"/>
    </source>
</evidence>
<accession>E1ZJ25</accession>
<dbReference type="PANTHER" id="PTHR15574">
    <property type="entry name" value="WD REPEAT DOMAIN-CONTAINING FAMILY"/>
    <property type="match status" value="1"/>
</dbReference>
<evidence type="ECO:0000256" key="4">
    <source>
        <dbReference type="SAM" id="MobiDB-lite"/>
    </source>
</evidence>
<dbReference type="GO" id="GO:0080008">
    <property type="term" value="C:Cul4-RING E3 ubiquitin ligase complex"/>
    <property type="evidence" value="ECO:0007669"/>
    <property type="project" value="TreeGrafter"/>
</dbReference>
<dbReference type="OMA" id="MEQLYLF"/>
<name>E1ZJ25_CHLVA</name>
<dbReference type="eggNOG" id="KOG1334">
    <property type="taxonomic scope" value="Eukaryota"/>
</dbReference>
<dbReference type="FunCoup" id="E1ZJ25">
    <property type="interactions" value="1194"/>
</dbReference>
<dbReference type="PANTHER" id="PTHR15574:SF21">
    <property type="entry name" value="DDB1- AND CUL4-ASSOCIATED FACTOR 8"/>
    <property type="match status" value="1"/>
</dbReference>
<dbReference type="SUPFAM" id="SSF50978">
    <property type="entry name" value="WD40 repeat-like"/>
    <property type="match status" value="1"/>
</dbReference>
<dbReference type="InterPro" id="IPR001680">
    <property type="entry name" value="WD40_rpt"/>
</dbReference>
<keyword evidence="1 3" id="KW-0853">WD repeat</keyword>
<dbReference type="AlphaFoldDB" id="E1ZJ25"/>
<dbReference type="STRING" id="554065.E1ZJ25"/>
<gene>
    <name evidence="5" type="ORF">CHLNCDRAFT_135819</name>
</gene>
<keyword evidence="2" id="KW-0677">Repeat</keyword>
<evidence type="ECO:0008006" key="7">
    <source>
        <dbReference type="Google" id="ProtNLM"/>
    </source>
</evidence>
<dbReference type="Gene3D" id="2.130.10.10">
    <property type="entry name" value="YVTN repeat-like/Quinoprotein amine dehydrogenase"/>
    <property type="match status" value="2"/>
</dbReference>
<evidence type="ECO:0000256" key="3">
    <source>
        <dbReference type="PROSITE-ProRule" id="PRU00221"/>
    </source>
</evidence>
<proteinExistence type="predicted"/>
<dbReference type="InParanoid" id="E1ZJ25"/>
<dbReference type="GeneID" id="17353766"/>
<reference evidence="5 6" key="1">
    <citation type="journal article" date="2010" name="Plant Cell">
        <title>The Chlorella variabilis NC64A genome reveals adaptation to photosymbiosis, coevolution with viruses, and cryptic sex.</title>
        <authorList>
            <person name="Blanc G."/>
            <person name="Duncan G."/>
            <person name="Agarkova I."/>
            <person name="Borodovsky M."/>
            <person name="Gurnon J."/>
            <person name="Kuo A."/>
            <person name="Lindquist E."/>
            <person name="Lucas S."/>
            <person name="Pangilinan J."/>
            <person name="Polle J."/>
            <person name="Salamov A."/>
            <person name="Terry A."/>
            <person name="Yamada T."/>
            <person name="Dunigan D.D."/>
            <person name="Grigoriev I.V."/>
            <person name="Claverie J.M."/>
            <person name="Van Etten J.L."/>
        </authorList>
    </citation>
    <scope>NUCLEOTIDE SEQUENCE [LARGE SCALE GENOMIC DNA]</scope>
    <source>
        <strain evidence="5 6">NC64A</strain>
    </source>
</reference>
<dbReference type="InterPro" id="IPR045151">
    <property type="entry name" value="DCAF8"/>
</dbReference>
<keyword evidence="6" id="KW-1185">Reference proteome</keyword>
<feature type="compositionally biased region" description="Gly residues" evidence="4">
    <location>
        <begin position="473"/>
        <end position="482"/>
    </location>
</feature>
<dbReference type="InterPro" id="IPR015943">
    <property type="entry name" value="WD40/YVTN_repeat-like_dom_sf"/>
</dbReference>
<dbReference type="KEGG" id="cvr:CHLNCDRAFT_135819"/>
<feature type="region of interest" description="Disordered" evidence="4">
    <location>
        <begin position="706"/>
        <end position="739"/>
    </location>
</feature>
<dbReference type="GO" id="GO:0005737">
    <property type="term" value="C:cytoplasm"/>
    <property type="evidence" value="ECO:0007669"/>
    <property type="project" value="TreeGrafter"/>
</dbReference>
<dbReference type="OrthoDB" id="4869960at2759"/>
<dbReference type="EMBL" id="GL433848">
    <property type="protein sequence ID" value="EFN54263.1"/>
    <property type="molecule type" value="Genomic_DNA"/>
</dbReference>
<feature type="compositionally biased region" description="Gly residues" evidence="4">
    <location>
        <begin position="441"/>
        <end position="451"/>
    </location>
</feature>
<feature type="compositionally biased region" description="Acidic residues" evidence="4">
    <location>
        <begin position="714"/>
        <end position="727"/>
    </location>
</feature>
<feature type="region of interest" description="Disordered" evidence="4">
    <location>
        <begin position="504"/>
        <end position="580"/>
    </location>
</feature>
<organism evidence="6">
    <name type="scientific">Chlorella variabilis</name>
    <name type="common">Green alga</name>
    <dbReference type="NCBI Taxonomy" id="554065"/>
    <lineage>
        <taxon>Eukaryota</taxon>
        <taxon>Viridiplantae</taxon>
        <taxon>Chlorophyta</taxon>
        <taxon>core chlorophytes</taxon>
        <taxon>Trebouxiophyceae</taxon>
        <taxon>Chlorellales</taxon>
        <taxon>Chlorellaceae</taxon>
        <taxon>Chlorella clade</taxon>
        <taxon>Chlorella</taxon>
    </lineage>
</organism>
<evidence type="ECO:0000256" key="2">
    <source>
        <dbReference type="ARBA" id="ARBA00022737"/>
    </source>
</evidence>
<evidence type="ECO:0000313" key="6">
    <source>
        <dbReference type="Proteomes" id="UP000008141"/>
    </source>
</evidence>
<feature type="region of interest" description="Disordered" evidence="4">
    <location>
        <begin position="294"/>
        <end position="352"/>
    </location>
</feature>
<dbReference type="PROSITE" id="PS50294">
    <property type="entry name" value="WD_REPEATS_REGION"/>
    <property type="match status" value="1"/>
</dbReference>
<dbReference type="Pfam" id="PF00400">
    <property type="entry name" value="WD40"/>
    <property type="match status" value="2"/>
</dbReference>
<dbReference type="Proteomes" id="UP000008141">
    <property type="component" value="Unassembled WGS sequence"/>
</dbReference>
<dbReference type="PROSITE" id="PS50082">
    <property type="entry name" value="WD_REPEATS_2"/>
    <property type="match status" value="1"/>
</dbReference>
<feature type="compositionally biased region" description="Basic and acidic residues" evidence="4">
    <location>
        <begin position="330"/>
        <end position="344"/>
    </location>
</feature>